<proteinExistence type="predicted"/>
<protein>
    <submittedName>
        <fullName evidence="3">Serine hydrolase</fullName>
    </submittedName>
</protein>
<accession>A0A2N5E5P1</accession>
<dbReference type="Gene3D" id="3.40.710.10">
    <property type="entry name" value="DD-peptidase/beta-lactamase superfamily"/>
    <property type="match status" value="1"/>
</dbReference>
<keyword evidence="4" id="KW-1185">Reference proteome</keyword>
<evidence type="ECO:0000313" key="3">
    <source>
        <dbReference type="EMBL" id="PLR36485.1"/>
    </source>
</evidence>
<feature type="region of interest" description="Disordered" evidence="1">
    <location>
        <begin position="224"/>
        <end position="246"/>
    </location>
</feature>
<name>A0A2N5E5P1_9GAMM</name>
<comment type="caution">
    <text evidence="3">The sequence shown here is derived from an EMBL/GenBank/DDBJ whole genome shotgun (WGS) entry which is preliminary data.</text>
</comment>
<dbReference type="InterPro" id="IPR050789">
    <property type="entry name" value="Diverse_Enzym_Activities"/>
</dbReference>
<evidence type="ECO:0000256" key="1">
    <source>
        <dbReference type="SAM" id="MobiDB-lite"/>
    </source>
</evidence>
<reference evidence="3 4" key="1">
    <citation type="submission" date="2017-12" db="EMBL/GenBank/DDBJ databases">
        <title>Characterization of six clinical isolates of Enterochimera gen. nov., a novel genus of the Yersiniaciae family and the three species Enterochimera arupensis sp. nov., Enterochimera coloradensis sp. nov, and Enterochimera californica sp. nov.</title>
        <authorList>
            <person name="Rossi A."/>
            <person name="Fisher M."/>
        </authorList>
    </citation>
    <scope>NUCLEOTIDE SEQUENCE [LARGE SCALE GENOMIC DNA]</scope>
    <source>
        <strain evidence="4">2016-Iso4</strain>
    </source>
</reference>
<dbReference type="RefSeq" id="WP_101824059.1">
    <property type="nucleotide sequence ID" value="NZ_PJZH01000006.1"/>
</dbReference>
<feature type="compositionally biased region" description="Polar residues" evidence="1">
    <location>
        <begin position="226"/>
        <end position="246"/>
    </location>
</feature>
<dbReference type="SUPFAM" id="SSF56601">
    <property type="entry name" value="beta-lactamase/transpeptidase-like"/>
    <property type="match status" value="1"/>
</dbReference>
<dbReference type="OrthoDB" id="119951at2"/>
<dbReference type="InterPro" id="IPR001466">
    <property type="entry name" value="Beta-lactam-related"/>
</dbReference>
<keyword evidence="3" id="KW-0378">Hydrolase</keyword>
<dbReference type="GO" id="GO:0016787">
    <property type="term" value="F:hydrolase activity"/>
    <property type="evidence" value="ECO:0007669"/>
    <property type="project" value="UniProtKB-KW"/>
</dbReference>
<dbReference type="Proteomes" id="UP000234503">
    <property type="component" value="Unassembled WGS sequence"/>
</dbReference>
<organism evidence="3 4">
    <name type="scientific">Chimaeribacter coloradensis</name>
    <dbReference type="NCBI Taxonomy" id="2060068"/>
    <lineage>
        <taxon>Bacteria</taxon>
        <taxon>Pseudomonadati</taxon>
        <taxon>Pseudomonadota</taxon>
        <taxon>Gammaproteobacteria</taxon>
        <taxon>Enterobacterales</taxon>
        <taxon>Yersiniaceae</taxon>
        <taxon>Chimaeribacter</taxon>
    </lineage>
</organism>
<dbReference type="InterPro" id="IPR012338">
    <property type="entry name" value="Beta-lactam/transpept-like"/>
</dbReference>
<dbReference type="PANTHER" id="PTHR43283">
    <property type="entry name" value="BETA-LACTAMASE-RELATED"/>
    <property type="match status" value="1"/>
</dbReference>
<dbReference type="EMBL" id="PJZH01000006">
    <property type="protein sequence ID" value="PLR36485.1"/>
    <property type="molecule type" value="Genomic_DNA"/>
</dbReference>
<evidence type="ECO:0000313" key="4">
    <source>
        <dbReference type="Proteomes" id="UP000234503"/>
    </source>
</evidence>
<dbReference type="Pfam" id="PF00144">
    <property type="entry name" value="Beta-lactamase"/>
    <property type="match status" value="1"/>
</dbReference>
<evidence type="ECO:0000259" key="2">
    <source>
        <dbReference type="Pfam" id="PF00144"/>
    </source>
</evidence>
<dbReference type="AlphaFoldDB" id="A0A2N5E5P1"/>
<gene>
    <name evidence="3" type="ORF">CYR32_09010</name>
</gene>
<feature type="domain" description="Beta-lactamase-related" evidence="2">
    <location>
        <begin position="17"/>
        <end position="378"/>
    </location>
</feature>
<dbReference type="PANTHER" id="PTHR43283:SF3">
    <property type="entry name" value="BETA-LACTAMASE FAMILY PROTEIN (AFU_ORTHOLOGUE AFUA_5G07500)"/>
    <property type="match status" value="1"/>
</dbReference>
<sequence>MNERNVLLPVRMNAFNHCLSQAVEGGVAPGIVAMAATPKGVIYEGAAGLAGLESSAAMTPDTLFWILSMTKAVTAVACMQLVEQGRLHVDQPASDFIPELAAPQVLEGFSPAGVPLLRPAKRPITVRHLLTHTSGYTYSLWSKTLARYEEVTGTPIVFSGRKEALSVPLEFDPGDRWQYGMSIEWVGRLVEAISGQTLEDYFRDNIFTPLGMHDTGFIISDEQRARTATASQREADGSLTSAPYESPQQTDFALAGTGLFSTPRNYMAFLQMLLSEGSLNGVKILDPETVSVMMSNQIGEMNVAEMVSPHPARSKNFDLFPGMPHKWGFSFDINTQPGPYGRSAGSAAWAGAMNTHYWIDPVTKVTGALFTQIWPFYDDQVIALFNKFEQTLYQELHKN</sequence>